<sequence>MQAQETVSSQETPRKAKAAATKTFDFQEALEALKDGAKKHESLSLLERAAEHLSPEQRRPLVQRLIEQEGCSQAFAERFFDDAKFRKRVTESCRNFSEHGERMVRLEEAEIFTELMQPGSEDIAILLKTTNPQERFKQLEPLDAEDLKRNRLWDLKYQLTRVVNPREDALIREVFKNAFERVGVQYTGTDADWSAVLAKSDLLEHFLSDGPVREVYRKLTNGKKVEGLGRRIQLTWRERSDGRRIPSMHVQQMAVNPETNYVSELGFTIEHEPPQEGEGGESKRVLKDVIVVVDKDARNRNEGAEFLLGNLRLIKAYKLHEAEFTANIKVGSYVWARISDVDVPSMAEKLLPNAKAELGPKPWDEKKARGLVFRDEILPTFEKNLVTAIWSVIESIKDSKEKAAMNNVLIEDFLNTQYDALKRRALAGELSMEELVNLGKGLDVFRFNNEGEIVRPDASDADHYGHLGKAAVMGIPWKARIGLHTRSMFGLVDRLSKGTGFVSFLKKSGQKIGLALSL</sequence>
<comment type="caution">
    <text evidence="2">The sequence shown here is derived from an EMBL/GenBank/DDBJ whole genome shotgun (WGS) entry which is preliminary data.</text>
</comment>
<evidence type="ECO:0000256" key="1">
    <source>
        <dbReference type="SAM" id="MobiDB-lite"/>
    </source>
</evidence>
<dbReference type="EMBL" id="MGEH01000023">
    <property type="protein sequence ID" value="OGL78840.1"/>
    <property type="molecule type" value="Genomic_DNA"/>
</dbReference>
<protein>
    <submittedName>
        <fullName evidence="2">Uncharacterized protein</fullName>
    </submittedName>
</protein>
<organism evidence="2 3">
    <name type="scientific">Candidatus Uhrbacteria bacterium RIFCSPHIGHO2_12_FULL_60_25</name>
    <dbReference type="NCBI Taxonomy" id="1802399"/>
    <lineage>
        <taxon>Bacteria</taxon>
        <taxon>Candidatus Uhriibacteriota</taxon>
    </lineage>
</organism>
<feature type="compositionally biased region" description="Polar residues" evidence="1">
    <location>
        <begin position="1"/>
        <end position="11"/>
    </location>
</feature>
<dbReference type="Proteomes" id="UP000176603">
    <property type="component" value="Unassembled WGS sequence"/>
</dbReference>
<dbReference type="AlphaFoldDB" id="A0A1F7UKM6"/>
<gene>
    <name evidence="2" type="ORF">A3E39_00220</name>
</gene>
<accession>A0A1F7UKM6</accession>
<proteinExistence type="predicted"/>
<reference evidence="2 3" key="1">
    <citation type="journal article" date="2016" name="Nat. Commun.">
        <title>Thousands of microbial genomes shed light on interconnected biogeochemical processes in an aquifer system.</title>
        <authorList>
            <person name="Anantharaman K."/>
            <person name="Brown C.T."/>
            <person name="Hug L.A."/>
            <person name="Sharon I."/>
            <person name="Castelle C.J."/>
            <person name="Probst A.J."/>
            <person name="Thomas B.C."/>
            <person name="Singh A."/>
            <person name="Wilkins M.J."/>
            <person name="Karaoz U."/>
            <person name="Brodie E.L."/>
            <person name="Williams K.H."/>
            <person name="Hubbard S.S."/>
            <person name="Banfield J.F."/>
        </authorList>
    </citation>
    <scope>NUCLEOTIDE SEQUENCE [LARGE SCALE GENOMIC DNA]</scope>
</reference>
<evidence type="ECO:0000313" key="3">
    <source>
        <dbReference type="Proteomes" id="UP000176603"/>
    </source>
</evidence>
<evidence type="ECO:0000313" key="2">
    <source>
        <dbReference type="EMBL" id="OGL78840.1"/>
    </source>
</evidence>
<name>A0A1F7UKM6_9BACT</name>
<dbReference type="STRING" id="1802399.A3E39_00220"/>
<feature type="region of interest" description="Disordered" evidence="1">
    <location>
        <begin position="1"/>
        <end position="20"/>
    </location>
</feature>